<dbReference type="SUPFAM" id="SSF53474">
    <property type="entry name" value="alpha/beta-Hydrolases"/>
    <property type="match status" value="1"/>
</dbReference>
<keyword evidence="1 4" id="KW-0378">Hydrolase</keyword>
<evidence type="ECO:0000313" key="5">
    <source>
        <dbReference type="Proteomes" id="UP000708576"/>
    </source>
</evidence>
<keyword evidence="2" id="KW-0732">Signal</keyword>
<dbReference type="Pfam" id="PF02129">
    <property type="entry name" value="Peptidase_S15"/>
    <property type="match status" value="1"/>
</dbReference>
<dbReference type="EMBL" id="JAGUCO010000005">
    <property type="protein sequence ID" value="MBS2098413.1"/>
    <property type="molecule type" value="Genomic_DNA"/>
</dbReference>
<dbReference type="NCBIfam" id="TIGR00976">
    <property type="entry name" value="CocE_NonD"/>
    <property type="match status" value="1"/>
</dbReference>
<proteinExistence type="predicted"/>
<dbReference type="InterPro" id="IPR008979">
    <property type="entry name" value="Galactose-bd-like_sf"/>
</dbReference>
<keyword evidence="5" id="KW-1185">Reference proteome</keyword>
<dbReference type="Gene3D" id="3.40.50.1820">
    <property type="entry name" value="alpha/beta hydrolase"/>
    <property type="match status" value="1"/>
</dbReference>
<dbReference type="Proteomes" id="UP000708576">
    <property type="component" value="Unassembled WGS sequence"/>
</dbReference>
<comment type="caution">
    <text evidence="4">The sequence shown here is derived from an EMBL/GenBank/DDBJ whole genome shotgun (WGS) entry which is preliminary data.</text>
</comment>
<dbReference type="InterPro" id="IPR000383">
    <property type="entry name" value="Xaa-Pro-like_dom"/>
</dbReference>
<name>A0ABS5JU87_9BACT</name>
<reference evidence="4 5" key="1">
    <citation type="journal article" date="2015" name="Int. J. Syst. Evol. Microbiol.">
        <title>Carboxylicivirga linearis sp. nov., isolated from a sea cucumber culture pond.</title>
        <authorList>
            <person name="Wang F.Q."/>
            <person name="Zhou Y.X."/>
            <person name="Lin X.Z."/>
            <person name="Chen G.J."/>
            <person name="Du Z.J."/>
        </authorList>
    </citation>
    <scope>NUCLEOTIDE SEQUENCE [LARGE SCALE GENOMIC DNA]</scope>
    <source>
        <strain evidence="4 5">FB218</strain>
    </source>
</reference>
<accession>A0ABS5JU87</accession>
<dbReference type="PANTHER" id="PTHR43056">
    <property type="entry name" value="PEPTIDASE S9 PROLYL OLIGOPEPTIDASE"/>
    <property type="match status" value="1"/>
</dbReference>
<dbReference type="GO" id="GO:0016787">
    <property type="term" value="F:hydrolase activity"/>
    <property type="evidence" value="ECO:0007669"/>
    <property type="project" value="UniProtKB-KW"/>
</dbReference>
<dbReference type="Gene3D" id="1.10.3020.10">
    <property type="entry name" value="alpha-amino acid ester hydrolase ( Helical cap domain)"/>
    <property type="match status" value="1"/>
</dbReference>
<dbReference type="InterPro" id="IPR013736">
    <property type="entry name" value="Xaa-Pro_dipept_C"/>
</dbReference>
<evidence type="ECO:0000256" key="2">
    <source>
        <dbReference type="SAM" id="SignalP"/>
    </source>
</evidence>
<protein>
    <submittedName>
        <fullName evidence="4">CocE/NonD family hydrolase</fullName>
    </submittedName>
</protein>
<dbReference type="InterPro" id="IPR005674">
    <property type="entry name" value="CocE/Ser_esterase"/>
</dbReference>
<dbReference type="InterPro" id="IPR029058">
    <property type="entry name" value="AB_hydrolase_fold"/>
</dbReference>
<feature type="signal peptide" evidence="2">
    <location>
        <begin position="1"/>
        <end position="26"/>
    </location>
</feature>
<sequence>MGSVNRVSTRSIVLVGLIILSSLANGANHDTEYLLANYTKTEVEIPMRDGVKLFAVIYAPKDQSVSYPILYNRTPYNVAPYGDEYGFNFRRGLFPEFLREGFIFVFQDVRGRFMSEGKYQHMTPFVANKTKSTDVDESSDAYDTVDWLIKNVDNNNGRVGMWGISYPGYYTSCAAIDAHPALKCVSPQAPISDWFYDDPHHHGAFFLLNMGFFGAMDVPRKHPYQDWIKPYDWKNPDSYDFFMKLGPLSNVKNNYFGDSITFWNKLAEHPNYDQFWQDRNILPHLKNIKPAVLVVGGWYDAEDLYGTFNTYEAIQKNSPKGDKRIVIGPWIHGGWARTDGDYLGNVSFDQKTSLYYRHQIELPFFRYYLKDQGTMDLAQATLFMTGKNEWRKFEQWPPKELEETKLYLHDQSKLSFDALSGAEQPFDEFVSDPSKPVPYTEETAFDMTKEYMTDDQRFAGRRPDVLVFETEVLEDEVILAGPLMAHLKVSTTGTDADWVVKLIDVYPSDAEDNPHTREGLKMAGYQQMVRSEVIRGRFRNSYEFPEPFTPGKVEDVNLELQDVLHCFKKGHKIMIQIQSTWFPLVDRNPQKYVDNIFDAGPEDFIKATHRVYHSKKNQSFIEVSLLKE</sequence>
<dbReference type="InterPro" id="IPR050585">
    <property type="entry name" value="Xaa-Pro_dipeptidyl-ppase/CocE"/>
</dbReference>
<feature type="chain" id="PRO_5046898029" evidence="2">
    <location>
        <begin position="27"/>
        <end position="628"/>
    </location>
</feature>
<feature type="domain" description="Xaa-Pro dipeptidyl-peptidase C-terminal" evidence="3">
    <location>
        <begin position="362"/>
        <end position="622"/>
    </location>
</feature>
<evidence type="ECO:0000256" key="1">
    <source>
        <dbReference type="ARBA" id="ARBA00022801"/>
    </source>
</evidence>
<dbReference type="Pfam" id="PF08530">
    <property type="entry name" value="PepX_C"/>
    <property type="match status" value="1"/>
</dbReference>
<dbReference type="Gene3D" id="2.60.120.260">
    <property type="entry name" value="Galactose-binding domain-like"/>
    <property type="match status" value="1"/>
</dbReference>
<evidence type="ECO:0000259" key="3">
    <source>
        <dbReference type="SMART" id="SM00939"/>
    </source>
</evidence>
<dbReference type="SMART" id="SM00939">
    <property type="entry name" value="PepX_C"/>
    <property type="match status" value="1"/>
</dbReference>
<dbReference type="PANTHER" id="PTHR43056:SF10">
    <property type="entry name" value="COCE_NOND FAMILY, PUTATIVE (AFU_ORTHOLOGUE AFUA_7G00600)-RELATED"/>
    <property type="match status" value="1"/>
</dbReference>
<organism evidence="4 5">
    <name type="scientific">Carboxylicivirga linearis</name>
    <dbReference type="NCBI Taxonomy" id="1628157"/>
    <lineage>
        <taxon>Bacteria</taxon>
        <taxon>Pseudomonadati</taxon>
        <taxon>Bacteroidota</taxon>
        <taxon>Bacteroidia</taxon>
        <taxon>Marinilabiliales</taxon>
        <taxon>Marinilabiliaceae</taxon>
        <taxon>Carboxylicivirga</taxon>
    </lineage>
</organism>
<evidence type="ECO:0000313" key="4">
    <source>
        <dbReference type="EMBL" id="MBS2098413.1"/>
    </source>
</evidence>
<dbReference type="SUPFAM" id="SSF49785">
    <property type="entry name" value="Galactose-binding domain-like"/>
    <property type="match status" value="1"/>
</dbReference>
<gene>
    <name evidence="4" type="ORF">KEM10_08990</name>
</gene>